<keyword evidence="5" id="KW-0325">Glycoprotein</keyword>
<sequence length="137" mass="15629">MKPVLLCFNQEALKLMNEVQEHLEEEEKLCQASSVDSWDGCRPCLESNCMRLYTACQHVWSSVKSMAEIFTEGGDPQSVLCPSKFFDWPGLSSPLQEVSQLLSEYFPDYSVTRTSANFELLILCLYLSWDTGEIPQM</sequence>
<gene>
    <name evidence="6" type="ORF">U0070_023606</name>
</gene>
<evidence type="ECO:0000313" key="6">
    <source>
        <dbReference type="EMBL" id="KAK7795040.1"/>
    </source>
</evidence>
<keyword evidence="3" id="KW-0964">Secreted</keyword>
<dbReference type="AlphaFoldDB" id="A0AAW0GWW8"/>
<evidence type="ECO:0000256" key="5">
    <source>
        <dbReference type="ARBA" id="ARBA00023180"/>
    </source>
</evidence>
<dbReference type="GO" id="GO:0005634">
    <property type="term" value="C:nucleus"/>
    <property type="evidence" value="ECO:0007669"/>
    <property type="project" value="TreeGrafter"/>
</dbReference>
<dbReference type="PANTHER" id="PTHR10970:SF2">
    <property type="entry name" value="CLUSTERIN-LIKE PROTEIN 1"/>
    <property type="match status" value="1"/>
</dbReference>
<protein>
    <submittedName>
        <fullName evidence="6">Uncharacterized protein</fullName>
    </submittedName>
</protein>
<reference evidence="6 7" key="1">
    <citation type="journal article" date="2023" name="bioRxiv">
        <title>Conserved and derived expression patterns and positive selection on dental genes reveal complex evolutionary context of ever-growing rodent molars.</title>
        <authorList>
            <person name="Calamari Z.T."/>
            <person name="Song A."/>
            <person name="Cohen E."/>
            <person name="Akter M."/>
            <person name="Roy R.D."/>
            <person name="Hallikas O."/>
            <person name="Christensen M.M."/>
            <person name="Li P."/>
            <person name="Marangoni P."/>
            <person name="Jernvall J."/>
            <person name="Klein O.D."/>
        </authorList>
    </citation>
    <scope>NUCLEOTIDE SEQUENCE [LARGE SCALE GENOMIC DNA]</scope>
    <source>
        <strain evidence="6">V071</strain>
    </source>
</reference>
<keyword evidence="4" id="KW-1015">Disulfide bond</keyword>
<accession>A0AAW0GWW8</accession>
<dbReference type="GO" id="GO:0051787">
    <property type="term" value="F:misfolded protein binding"/>
    <property type="evidence" value="ECO:0007669"/>
    <property type="project" value="TreeGrafter"/>
</dbReference>
<dbReference type="InterPro" id="IPR000753">
    <property type="entry name" value="Clusterin-like"/>
</dbReference>
<comment type="caution">
    <text evidence="6">The sequence shown here is derived from an EMBL/GenBank/DDBJ whole genome shotgun (WGS) entry which is preliminary data.</text>
</comment>
<evidence type="ECO:0000256" key="4">
    <source>
        <dbReference type="ARBA" id="ARBA00023157"/>
    </source>
</evidence>
<keyword evidence="7" id="KW-1185">Reference proteome</keyword>
<dbReference type="EMBL" id="JBBHLL010003841">
    <property type="protein sequence ID" value="KAK7795040.1"/>
    <property type="molecule type" value="Genomic_DNA"/>
</dbReference>
<dbReference type="Pfam" id="PF01093">
    <property type="entry name" value="Clusterin"/>
    <property type="match status" value="1"/>
</dbReference>
<name>A0AAW0GWW8_MYOGA</name>
<evidence type="ECO:0000256" key="2">
    <source>
        <dbReference type="ARBA" id="ARBA00010069"/>
    </source>
</evidence>
<dbReference type="PANTHER" id="PTHR10970">
    <property type="entry name" value="CLUSTERIN"/>
    <property type="match status" value="1"/>
</dbReference>
<proteinExistence type="inferred from homology"/>
<organism evidence="6 7">
    <name type="scientific">Myodes glareolus</name>
    <name type="common">Bank vole</name>
    <name type="synonym">Clethrionomys glareolus</name>
    <dbReference type="NCBI Taxonomy" id="447135"/>
    <lineage>
        <taxon>Eukaryota</taxon>
        <taxon>Metazoa</taxon>
        <taxon>Chordata</taxon>
        <taxon>Craniata</taxon>
        <taxon>Vertebrata</taxon>
        <taxon>Euteleostomi</taxon>
        <taxon>Mammalia</taxon>
        <taxon>Eutheria</taxon>
        <taxon>Euarchontoglires</taxon>
        <taxon>Glires</taxon>
        <taxon>Rodentia</taxon>
        <taxon>Myomorpha</taxon>
        <taxon>Muroidea</taxon>
        <taxon>Cricetidae</taxon>
        <taxon>Arvicolinae</taxon>
        <taxon>Myodes</taxon>
    </lineage>
</organism>
<comment type="subcellular location">
    <subcellularLocation>
        <location evidence="1">Secreted</location>
    </subcellularLocation>
</comment>
<comment type="similarity">
    <text evidence="2">Belongs to the clusterin family.</text>
</comment>
<evidence type="ECO:0000256" key="1">
    <source>
        <dbReference type="ARBA" id="ARBA00004613"/>
    </source>
</evidence>
<evidence type="ECO:0000313" key="7">
    <source>
        <dbReference type="Proteomes" id="UP001488838"/>
    </source>
</evidence>
<dbReference type="GO" id="GO:0005615">
    <property type="term" value="C:extracellular space"/>
    <property type="evidence" value="ECO:0007669"/>
    <property type="project" value="TreeGrafter"/>
</dbReference>
<dbReference type="Proteomes" id="UP001488838">
    <property type="component" value="Unassembled WGS sequence"/>
</dbReference>
<evidence type="ECO:0000256" key="3">
    <source>
        <dbReference type="ARBA" id="ARBA00022525"/>
    </source>
</evidence>